<name>A0ABR6AVC5_9HYPH</name>
<dbReference type="InterPro" id="IPR029058">
    <property type="entry name" value="AB_hydrolase_fold"/>
</dbReference>
<dbReference type="Proteomes" id="UP000578622">
    <property type="component" value="Unassembled WGS sequence"/>
</dbReference>
<evidence type="ECO:0000313" key="1">
    <source>
        <dbReference type="EMBL" id="MBA8853338.1"/>
    </source>
</evidence>
<dbReference type="EMBL" id="JACGXG010000010">
    <property type="protein sequence ID" value="MBA8853338.1"/>
    <property type="molecule type" value="Genomic_DNA"/>
</dbReference>
<keyword evidence="2" id="KW-1185">Reference proteome</keyword>
<accession>A0ABR6AVC5</accession>
<proteinExistence type="predicted"/>
<dbReference type="Gene3D" id="3.40.50.1820">
    <property type="entry name" value="alpha/beta hydrolase"/>
    <property type="match status" value="1"/>
</dbReference>
<sequence>MRMIRKLRRKIRWHIIDIMARLGIGSAEILRKGQRPAYGAAEPKLLAVTLGDESFDTHDALHGSYSSPEQCSGILNALWADVGTGGECIRYYPAGLSSGHNPVALLFFPGDIILRTARGVRFVGKSYSQQTPNRLNKLMAEWAEDASAPAIYMARPGIFGSSGDHEKRRLPYEIELMDRALDMLKAQHRIDRFILVGQSGGAQIAAALLNRRPDIAAAVMTAGLLSVHQTVSRWRRINAVPGGATYPVEALYDPMQEVEHIRRAPSPKIVLISDPRDTVMPFHSQVQYLRRLQAVGFEPVHIYAHAEGPKHHNLGVHGRKVAALLARGKTEREIRKALVDLDATSITAHRTTAFPLLASAAEN</sequence>
<comment type="caution">
    <text evidence="1">The sequence shown here is derived from an EMBL/GenBank/DDBJ whole genome shotgun (WGS) entry which is preliminary data.</text>
</comment>
<gene>
    <name evidence="1" type="ORF">FHW20_004318</name>
</gene>
<reference evidence="1 2" key="1">
    <citation type="submission" date="2020-07" db="EMBL/GenBank/DDBJ databases">
        <title>Genomic Encyclopedia of Type Strains, Phase IV (KMG-V): Genome sequencing to study the core and pangenomes of soil and plant-associated prokaryotes.</title>
        <authorList>
            <person name="Whitman W."/>
        </authorList>
    </citation>
    <scope>NUCLEOTIDE SEQUENCE [LARGE SCALE GENOMIC DNA]</scope>
    <source>
        <strain evidence="1 2">RH4WT92</strain>
    </source>
</reference>
<dbReference type="SUPFAM" id="SSF53474">
    <property type="entry name" value="alpha/beta-Hydrolases"/>
    <property type="match status" value="1"/>
</dbReference>
<organism evidence="1 2">
    <name type="scientific">Brucella intermedia</name>
    <dbReference type="NCBI Taxonomy" id="94625"/>
    <lineage>
        <taxon>Bacteria</taxon>
        <taxon>Pseudomonadati</taxon>
        <taxon>Pseudomonadota</taxon>
        <taxon>Alphaproteobacteria</taxon>
        <taxon>Hyphomicrobiales</taxon>
        <taxon>Brucellaceae</taxon>
        <taxon>Brucella/Ochrobactrum group</taxon>
        <taxon>Brucella</taxon>
    </lineage>
</organism>
<evidence type="ECO:0000313" key="2">
    <source>
        <dbReference type="Proteomes" id="UP000578622"/>
    </source>
</evidence>
<dbReference type="RefSeq" id="WP_112672791.1">
    <property type="nucleotide sequence ID" value="NZ_JACGXG010000010.1"/>
</dbReference>
<protein>
    <submittedName>
        <fullName evidence="1">Pimeloyl-ACP methyl ester carboxylesterase</fullName>
    </submittedName>
</protein>